<feature type="region of interest" description="Disordered" evidence="1">
    <location>
        <begin position="1"/>
        <end position="46"/>
    </location>
</feature>
<dbReference type="EMBL" id="JAPEUY010000021">
    <property type="protein sequence ID" value="KAJ4362460.1"/>
    <property type="molecule type" value="Genomic_DNA"/>
</dbReference>
<dbReference type="AlphaFoldDB" id="A0A9W9CHI7"/>
<name>A0A9W9CHI7_9PLEO</name>
<protein>
    <submittedName>
        <fullName evidence="2">Uncharacterized protein</fullName>
    </submittedName>
</protein>
<evidence type="ECO:0000256" key="1">
    <source>
        <dbReference type="SAM" id="MobiDB-lite"/>
    </source>
</evidence>
<evidence type="ECO:0000313" key="2">
    <source>
        <dbReference type="EMBL" id="KAJ4362460.1"/>
    </source>
</evidence>
<feature type="region of interest" description="Disordered" evidence="1">
    <location>
        <begin position="232"/>
        <end position="346"/>
    </location>
</feature>
<sequence length="360" mass="41104">MTSTKRKAGGELVSPPQKRQRGISRGPPASPPRESRPSSVSPPVSAYEVVEEAGEDYDDLLWRVRSGIKYVLEQQSKGEAIKQATRFEIAITSQSRGGDLLRRYATPIYASTTHEVFELGVPRPEWVTAGILPGLHDPQWWLDKSAAKIKAGPWAEEHDVKRAAANLKGLQTRKKKKKGPTAREKDNEWKLREGIRRQERRLKMHDDTDTEMTEDESEREIEEQFFNGRAERVESEDDMPIKRGVRKSAPKGRARLSTIPEEKSEDDMPIRRGVWSMAPRGRARPPTINDEESDSDSEEDIPLVRDPRYLRRGVCSMAPRGRARPPIIDDEESDSDSEEDIPLVRDPRYLQYKRGLKEME</sequence>
<organism evidence="2 3">
    <name type="scientific">Neocucurbitaria cava</name>
    <dbReference type="NCBI Taxonomy" id="798079"/>
    <lineage>
        <taxon>Eukaryota</taxon>
        <taxon>Fungi</taxon>
        <taxon>Dikarya</taxon>
        <taxon>Ascomycota</taxon>
        <taxon>Pezizomycotina</taxon>
        <taxon>Dothideomycetes</taxon>
        <taxon>Pleosporomycetidae</taxon>
        <taxon>Pleosporales</taxon>
        <taxon>Pleosporineae</taxon>
        <taxon>Cucurbitariaceae</taxon>
        <taxon>Neocucurbitaria</taxon>
    </lineage>
</organism>
<dbReference type="OrthoDB" id="3801416at2759"/>
<feature type="compositionally biased region" description="Low complexity" evidence="1">
    <location>
        <begin position="37"/>
        <end position="46"/>
    </location>
</feature>
<reference evidence="2" key="1">
    <citation type="submission" date="2022-10" db="EMBL/GenBank/DDBJ databases">
        <title>Tapping the CABI collections for fungal endophytes: first genome assemblies for Collariella, Neodidymelliopsis, Ascochyta clinopodiicola, Didymella pomorum, Didymosphaeria variabile, Neocosmospora piperis and Neocucurbitaria cava.</title>
        <authorList>
            <person name="Hill R."/>
        </authorList>
    </citation>
    <scope>NUCLEOTIDE SEQUENCE</scope>
    <source>
        <strain evidence="2">IMI 356814</strain>
    </source>
</reference>
<feature type="compositionally biased region" description="Acidic residues" evidence="1">
    <location>
        <begin position="289"/>
        <end position="301"/>
    </location>
</feature>
<feature type="compositionally biased region" description="Basic and acidic residues" evidence="1">
    <location>
        <begin position="260"/>
        <end position="270"/>
    </location>
</feature>
<keyword evidence="3" id="KW-1185">Reference proteome</keyword>
<feature type="compositionally biased region" description="Acidic residues" evidence="1">
    <location>
        <begin position="328"/>
        <end position="341"/>
    </location>
</feature>
<evidence type="ECO:0000313" key="3">
    <source>
        <dbReference type="Proteomes" id="UP001140560"/>
    </source>
</evidence>
<gene>
    <name evidence="2" type="ORF">N0V83_010553</name>
</gene>
<dbReference type="Proteomes" id="UP001140560">
    <property type="component" value="Unassembled WGS sequence"/>
</dbReference>
<feature type="compositionally biased region" description="Basic residues" evidence="1">
    <location>
        <begin position="243"/>
        <end position="254"/>
    </location>
</feature>
<proteinExistence type="predicted"/>
<comment type="caution">
    <text evidence="2">The sequence shown here is derived from an EMBL/GenBank/DDBJ whole genome shotgun (WGS) entry which is preliminary data.</text>
</comment>
<accession>A0A9W9CHI7</accession>